<comment type="caution">
    <text evidence="13">The sequence shown here is derived from an EMBL/GenBank/DDBJ whole genome shotgun (WGS) entry which is preliminary data.</text>
</comment>
<evidence type="ECO:0000256" key="6">
    <source>
        <dbReference type="ARBA" id="ARBA00022806"/>
    </source>
</evidence>
<feature type="binding site" evidence="11">
    <location>
        <position position="463"/>
    </location>
    <ligand>
        <name>Zn(2+)</name>
        <dbReference type="ChEBI" id="CHEBI:29105"/>
        <label>1</label>
    </ligand>
</feature>
<evidence type="ECO:0000256" key="2">
    <source>
        <dbReference type="ARBA" id="ARBA00022705"/>
    </source>
</evidence>
<keyword evidence="4 11" id="KW-0547">Nucleotide-binding</keyword>
<protein>
    <recommendedName>
        <fullName evidence="11">Replication restart protein PriA</fullName>
    </recommendedName>
    <alternativeName>
        <fullName evidence="11">ATP-dependent DNA helicase PriA</fullName>
        <ecNumber evidence="11">5.6.2.4</ecNumber>
    </alternativeName>
    <alternativeName>
        <fullName evidence="11">DNA 3'-5' helicase PriA</fullName>
    </alternativeName>
</protein>
<dbReference type="PANTHER" id="PTHR30580">
    <property type="entry name" value="PRIMOSOMAL PROTEIN N"/>
    <property type="match status" value="1"/>
</dbReference>
<comment type="subunit">
    <text evidence="11">Component of the replication restart primosome.</text>
</comment>
<dbReference type="Pfam" id="PF18319">
    <property type="entry name" value="Zn_ribbon_PriA"/>
    <property type="match status" value="1"/>
</dbReference>
<dbReference type="PANTHER" id="PTHR30580:SF0">
    <property type="entry name" value="PRIMOSOMAL PROTEIN N"/>
    <property type="match status" value="1"/>
</dbReference>
<dbReference type="InterPro" id="IPR027417">
    <property type="entry name" value="P-loop_NTPase"/>
</dbReference>
<feature type="binding site" evidence="11">
    <location>
        <position position="503"/>
    </location>
    <ligand>
        <name>Zn(2+)</name>
        <dbReference type="ChEBI" id="CHEBI:29105"/>
        <label>1</label>
    </ligand>
</feature>
<dbReference type="Pfam" id="PF17764">
    <property type="entry name" value="PriA_3primeBD"/>
    <property type="match status" value="1"/>
</dbReference>
<dbReference type="InterPro" id="IPR005259">
    <property type="entry name" value="PriA"/>
</dbReference>
<organism evidence="13 14">
    <name type="scientific">Rhodocista pekingensis</name>
    <dbReference type="NCBI Taxonomy" id="201185"/>
    <lineage>
        <taxon>Bacteria</taxon>
        <taxon>Pseudomonadati</taxon>
        <taxon>Pseudomonadota</taxon>
        <taxon>Alphaproteobacteria</taxon>
        <taxon>Rhodospirillales</taxon>
        <taxon>Azospirillaceae</taxon>
        <taxon>Rhodocista</taxon>
    </lineage>
</organism>
<comment type="catalytic activity">
    <reaction evidence="11">
        <text>ATP + H2O = ADP + phosphate + H(+)</text>
        <dbReference type="Rhea" id="RHEA:13065"/>
        <dbReference type="ChEBI" id="CHEBI:15377"/>
        <dbReference type="ChEBI" id="CHEBI:15378"/>
        <dbReference type="ChEBI" id="CHEBI:30616"/>
        <dbReference type="ChEBI" id="CHEBI:43474"/>
        <dbReference type="ChEBI" id="CHEBI:456216"/>
        <dbReference type="EC" id="5.6.2.4"/>
    </reaction>
</comment>
<dbReference type="NCBIfam" id="NF004070">
    <property type="entry name" value="PRK05580.2-2"/>
    <property type="match status" value="1"/>
</dbReference>
<dbReference type="EMBL" id="JBHTCM010000010">
    <property type="protein sequence ID" value="MFC7333719.1"/>
    <property type="molecule type" value="Genomic_DNA"/>
</dbReference>
<dbReference type="Gene3D" id="3.40.50.300">
    <property type="entry name" value="P-loop containing nucleotide triphosphate hydrolases"/>
    <property type="match status" value="2"/>
</dbReference>
<dbReference type="SMART" id="SM00490">
    <property type="entry name" value="HELICc"/>
    <property type="match status" value="1"/>
</dbReference>
<keyword evidence="7 11" id="KW-0862">Zinc</keyword>
<dbReference type="SUPFAM" id="SSF52540">
    <property type="entry name" value="P-loop containing nucleoside triphosphate hydrolases"/>
    <property type="match status" value="2"/>
</dbReference>
<evidence type="ECO:0000313" key="13">
    <source>
        <dbReference type="EMBL" id="MFC7333719.1"/>
    </source>
</evidence>
<dbReference type="Pfam" id="PF00270">
    <property type="entry name" value="DEAD"/>
    <property type="match status" value="1"/>
</dbReference>
<feature type="binding site" evidence="11">
    <location>
        <position position="466"/>
    </location>
    <ligand>
        <name>Zn(2+)</name>
        <dbReference type="ChEBI" id="CHEBI:29105"/>
        <label>1</label>
    </ligand>
</feature>
<comment type="similarity">
    <text evidence="11">Belongs to the helicase family. PriA subfamily.</text>
</comment>
<dbReference type="InterPro" id="IPR042115">
    <property type="entry name" value="PriA_3primeBD_sf"/>
</dbReference>
<keyword evidence="5 11" id="KW-0378">Hydrolase</keyword>
<keyword evidence="6 11" id="KW-0347">Helicase</keyword>
<dbReference type="PROSITE" id="PS51192">
    <property type="entry name" value="HELICASE_ATP_BIND_1"/>
    <property type="match status" value="1"/>
</dbReference>
<dbReference type="CDD" id="cd17929">
    <property type="entry name" value="DEXHc_priA"/>
    <property type="match status" value="1"/>
</dbReference>
<keyword evidence="9 11" id="KW-0238">DNA-binding</keyword>
<evidence type="ECO:0000256" key="7">
    <source>
        <dbReference type="ARBA" id="ARBA00022833"/>
    </source>
</evidence>
<evidence type="ECO:0000256" key="8">
    <source>
        <dbReference type="ARBA" id="ARBA00022840"/>
    </source>
</evidence>
<evidence type="ECO:0000256" key="9">
    <source>
        <dbReference type="ARBA" id="ARBA00023125"/>
    </source>
</evidence>
<feature type="binding site" evidence="11">
    <location>
        <position position="493"/>
    </location>
    <ligand>
        <name>Zn(2+)</name>
        <dbReference type="ChEBI" id="CHEBI:29105"/>
        <label>2</label>
    </ligand>
</feature>
<keyword evidence="1 11" id="KW-0639">Primosome</keyword>
<dbReference type="InterPro" id="IPR041222">
    <property type="entry name" value="PriA_3primeBD"/>
</dbReference>
<evidence type="ECO:0000256" key="11">
    <source>
        <dbReference type="HAMAP-Rule" id="MF_00983"/>
    </source>
</evidence>
<comment type="function">
    <text evidence="11">Initiates the restart of stalled replication forks, which reloads the replicative helicase on sites other than the origin of replication. Recognizes and binds to abandoned replication forks and remodels them to uncover a helicase loading site. Promotes assembly of the primosome at these replication forks.</text>
</comment>
<keyword evidence="3 11" id="KW-0479">Metal-binding</keyword>
<dbReference type="GO" id="GO:0016787">
    <property type="term" value="F:hydrolase activity"/>
    <property type="evidence" value="ECO:0007669"/>
    <property type="project" value="UniProtKB-KW"/>
</dbReference>
<evidence type="ECO:0000256" key="10">
    <source>
        <dbReference type="ARBA" id="ARBA00023235"/>
    </source>
</evidence>
<dbReference type="InterPro" id="IPR014001">
    <property type="entry name" value="Helicase_ATP-bd"/>
</dbReference>
<feature type="binding site" evidence="11">
    <location>
        <position position="506"/>
    </location>
    <ligand>
        <name>Zn(2+)</name>
        <dbReference type="ChEBI" id="CHEBI:29105"/>
        <label>1</label>
    </ligand>
</feature>
<comment type="catalytic activity">
    <reaction evidence="11">
        <text>Couples ATP hydrolysis with the unwinding of duplex DNA by translocating in the 3'-5' direction.</text>
        <dbReference type="EC" id="5.6.2.4"/>
    </reaction>
</comment>
<feature type="binding site" evidence="11">
    <location>
        <position position="475"/>
    </location>
    <ligand>
        <name>Zn(2+)</name>
        <dbReference type="ChEBI" id="CHEBI:29105"/>
        <label>2</label>
    </ligand>
</feature>
<dbReference type="SMART" id="SM00487">
    <property type="entry name" value="DEXDc"/>
    <property type="match status" value="1"/>
</dbReference>
<name>A0ABW2KUL3_9PROT</name>
<gene>
    <name evidence="11" type="primary">priA</name>
    <name evidence="13" type="ORF">ACFQPS_11135</name>
</gene>
<keyword evidence="14" id="KW-1185">Reference proteome</keyword>
<dbReference type="InterPro" id="IPR001650">
    <property type="entry name" value="Helicase_C-like"/>
</dbReference>
<evidence type="ECO:0000259" key="12">
    <source>
        <dbReference type="PROSITE" id="PS51192"/>
    </source>
</evidence>
<evidence type="ECO:0000256" key="3">
    <source>
        <dbReference type="ARBA" id="ARBA00022723"/>
    </source>
</evidence>
<sequence>MAGAEVGVPEAAEFRLESEDARPVQAARRVRVLLPLPFPEPFDYGAPAGLDLPPGSYVEVPLGPRRVFGVVWGEGDPAAPGAVPDAKLKPVLRRFDLPPMPEVSRRFVDWVAAYTMTAPGTVLRMAVSVSAALEGPRVLTGYRRAEGDPPDGFKLSPQRRRILDLLADGPPRPAAELAAEAGCTPAVVRAMADAGVLLPVPLRSGPRFAVPDGALPGPVLSPPQAAAAEALRETVAAGAYSATLLDGVTGSGKTEVYFEAVAAALRAGRQVLVLLPEIALSPQALDRFARRFGARPAEWHSDLPPPLRRNTWRAVASGEVRVVVGARSALFLPYPDLGLIVVDEEHEPAFKQEEGVIYHARDMAVARAHLGRIPIVLVSATPSLETLANAEAGRYGRIDLPDRHGGAELPEVTLIDLRRPDAAPPPRHWLSPVLRDALTETLAAGEQAMLFLNRRGYAPLTLCRACGHRLQCPNCTAWLVEHRLSRRLQCHHCGYTARLPDECPQCGAEGSFVACGPGVERVAEEVAELFPDARVAVLTSDTLLGPRAMQEMVDRVKAHEIDLLIGTQVMAKGHHFPLLTLVGVVDADLGLSGGDLRAGERTFQLLHQVAGRAGRESRPGRVFLQTHMPDTPVMRALAAHDRDAFLANEADARRQTEMPPYGRLAALIVSGEDERTVEQAALRLGRAAPHDRPELTVLGPAPAPLAILRGRHRRRLLLRGPKGLALQPIVADWLAAVEVPPGVRVQVDIDPYSFL</sequence>
<keyword evidence="8 11" id="KW-0067">ATP-binding</keyword>
<dbReference type="EC" id="5.6.2.4" evidence="11"/>
<keyword evidence="2 11" id="KW-0235">DNA replication</keyword>
<comment type="cofactor">
    <cofactor evidence="11">
        <name>Zn(2+)</name>
        <dbReference type="ChEBI" id="CHEBI:29105"/>
    </cofactor>
    <text evidence="11">Binds 2 zinc ions per subunit.</text>
</comment>
<evidence type="ECO:0000256" key="5">
    <source>
        <dbReference type="ARBA" id="ARBA00022801"/>
    </source>
</evidence>
<dbReference type="HAMAP" id="MF_00983">
    <property type="entry name" value="PriA"/>
    <property type="match status" value="1"/>
</dbReference>
<evidence type="ECO:0000313" key="14">
    <source>
        <dbReference type="Proteomes" id="UP001596456"/>
    </source>
</evidence>
<dbReference type="Pfam" id="PF18074">
    <property type="entry name" value="PriA_C"/>
    <property type="match status" value="1"/>
</dbReference>
<evidence type="ECO:0000256" key="4">
    <source>
        <dbReference type="ARBA" id="ARBA00022741"/>
    </source>
</evidence>
<dbReference type="InterPro" id="IPR041236">
    <property type="entry name" value="PriA_C"/>
</dbReference>
<feature type="domain" description="Helicase ATP-binding" evidence="12">
    <location>
        <begin position="234"/>
        <end position="400"/>
    </location>
</feature>
<feature type="binding site" evidence="11">
    <location>
        <position position="472"/>
    </location>
    <ligand>
        <name>Zn(2+)</name>
        <dbReference type="ChEBI" id="CHEBI:29105"/>
        <label>2</label>
    </ligand>
</feature>
<feature type="binding site" evidence="11">
    <location>
        <position position="490"/>
    </location>
    <ligand>
        <name>Zn(2+)</name>
        <dbReference type="ChEBI" id="CHEBI:29105"/>
        <label>2</label>
    </ligand>
</feature>
<accession>A0ABW2KUL3</accession>
<dbReference type="Proteomes" id="UP001596456">
    <property type="component" value="Unassembled WGS sequence"/>
</dbReference>
<dbReference type="NCBIfam" id="TIGR00595">
    <property type="entry name" value="priA"/>
    <property type="match status" value="1"/>
</dbReference>
<reference evidence="14" key="1">
    <citation type="journal article" date="2019" name="Int. J. Syst. Evol. Microbiol.">
        <title>The Global Catalogue of Microorganisms (GCM) 10K type strain sequencing project: providing services to taxonomists for standard genome sequencing and annotation.</title>
        <authorList>
            <consortium name="The Broad Institute Genomics Platform"/>
            <consortium name="The Broad Institute Genome Sequencing Center for Infectious Disease"/>
            <person name="Wu L."/>
            <person name="Ma J."/>
        </authorList>
    </citation>
    <scope>NUCLEOTIDE SEQUENCE [LARGE SCALE GENOMIC DNA]</scope>
    <source>
        <strain evidence="14">CGMCC 1.16275</strain>
    </source>
</reference>
<dbReference type="InterPro" id="IPR040498">
    <property type="entry name" value="PriA_CRR"/>
</dbReference>
<dbReference type="InterPro" id="IPR011545">
    <property type="entry name" value="DEAD/DEAH_box_helicase_dom"/>
</dbReference>
<evidence type="ECO:0000256" key="1">
    <source>
        <dbReference type="ARBA" id="ARBA00022515"/>
    </source>
</evidence>
<keyword evidence="10 11" id="KW-0413">Isomerase</keyword>
<dbReference type="Gene3D" id="3.40.1440.60">
    <property type="entry name" value="PriA, 3(prime) DNA-binding domain"/>
    <property type="match status" value="1"/>
</dbReference>
<proteinExistence type="inferred from homology"/>